<dbReference type="InterPro" id="IPR009081">
    <property type="entry name" value="PP-bd_ACP"/>
</dbReference>
<dbReference type="Gene3D" id="3.30.300.30">
    <property type="match status" value="1"/>
</dbReference>
<dbReference type="Pfam" id="PF00501">
    <property type="entry name" value="AMP-binding"/>
    <property type="match status" value="1"/>
</dbReference>
<name>A0A4Y7T743_COPMI</name>
<evidence type="ECO:0000313" key="21">
    <source>
        <dbReference type="Proteomes" id="UP000298030"/>
    </source>
</evidence>
<dbReference type="InterPro" id="IPR020845">
    <property type="entry name" value="AMP-binding_CS"/>
</dbReference>
<dbReference type="PROSITE" id="PS50075">
    <property type="entry name" value="CARRIER"/>
    <property type="match status" value="1"/>
</dbReference>
<dbReference type="EMBL" id="QPFP01000026">
    <property type="protein sequence ID" value="TEB29768.1"/>
    <property type="molecule type" value="Genomic_DNA"/>
</dbReference>
<reference evidence="20 21" key="1">
    <citation type="journal article" date="2019" name="Nat. Ecol. Evol.">
        <title>Megaphylogeny resolves global patterns of mushroom evolution.</title>
        <authorList>
            <person name="Varga T."/>
            <person name="Krizsan K."/>
            <person name="Foldi C."/>
            <person name="Dima B."/>
            <person name="Sanchez-Garcia M."/>
            <person name="Sanchez-Ramirez S."/>
            <person name="Szollosi G.J."/>
            <person name="Szarkandi J.G."/>
            <person name="Papp V."/>
            <person name="Albert L."/>
            <person name="Andreopoulos W."/>
            <person name="Angelini C."/>
            <person name="Antonin V."/>
            <person name="Barry K.W."/>
            <person name="Bougher N.L."/>
            <person name="Buchanan P."/>
            <person name="Buyck B."/>
            <person name="Bense V."/>
            <person name="Catcheside P."/>
            <person name="Chovatia M."/>
            <person name="Cooper J."/>
            <person name="Damon W."/>
            <person name="Desjardin D."/>
            <person name="Finy P."/>
            <person name="Geml J."/>
            <person name="Haridas S."/>
            <person name="Hughes K."/>
            <person name="Justo A."/>
            <person name="Karasinski D."/>
            <person name="Kautmanova I."/>
            <person name="Kiss B."/>
            <person name="Kocsube S."/>
            <person name="Kotiranta H."/>
            <person name="LaButti K.M."/>
            <person name="Lechner B.E."/>
            <person name="Liimatainen K."/>
            <person name="Lipzen A."/>
            <person name="Lukacs Z."/>
            <person name="Mihaltcheva S."/>
            <person name="Morgado L.N."/>
            <person name="Niskanen T."/>
            <person name="Noordeloos M.E."/>
            <person name="Ohm R.A."/>
            <person name="Ortiz-Santana B."/>
            <person name="Ovrebo C."/>
            <person name="Racz N."/>
            <person name="Riley R."/>
            <person name="Savchenko A."/>
            <person name="Shiryaev A."/>
            <person name="Soop K."/>
            <person name="Spirin V."/>
            <person name="Szebenyi C."/>
            <person name="Tomsovsky M."/>
            <person name="Tulloss R.E."/>
            <person name="Uehling J."/>
            <person name="Grigoriev I.V."/>
            <person name="Vagvolgyi C."/>
            <person name="Papp T."/>
            <person name="Martin F.M."/>
            <person name="Miettinen O."/>
            <person name="Hibbett D.S."/>
            <person name="Nagy L.G."/>
        </authorList>
    </citation>
    <scope>NUCLEOTIDE SEQUENCE [LARGE SCALE GENOMIC DNA]</scope>
    <source>
        <strain evidence="20 21">FP101781</strain>
    </source>
</reference>
<dbReference type="InterPro" id="IPR025649">
    <property type="entry name" value="DUF4360"/>
</dbReference>
<evidence type="ECO:0000256" key="7">
    <source>
        <dbReference type="ARBA" id="ARBA00022450"/>
    </source>
</evidence>
<keyword evidence="18" id="KW-0732">Signal</keyword>
<dbReference type="InterPro" id="IPR006162">
    <property type="entry name" value="Ppantetheine_attach_site"/>
</dbReference>
<dbReference type="GO" id="GO:0019878">
    <property type="term" value="P:lysine biosynthetic process via aminoadipic acid"/>
    <property type="evidence" value="ECO:0007669"/>
    <property type="project" value="UniProtKB-UniPathway"/>
</dbReference>
<dbReference type="InterPro" id="IPR013120">
    <property type="entry name" value="FAR_NAD-bd"/>
</dbReference>
<dbReference type="NCBIfam" id="TIGR01733">
    <property type="entry name" value="AA-adenyl-dom"/>
    <property type="match status" value="1"/>
</dbReference>
<evidence type="ECO:0000256" key="8">
    <source>
        <dbReference type="ARBA" id="ARBA00022553"/>
    </source>
</evidence>
<dbReference type="PANTHER" id="PTHR44845:SF1">
    <property type="entry name" value="L-2-AMINOADIPATE REDUCTASE"/>
    <property type="match status" value="1"/>
</dbReference>
<comment type="catalytic activity">
    <reaction evidence="15">
        <text>(S)-2-amino-6-oxohexanoate + AMP + diphosphate + NADP(+) = L-2-aminoadipate + ATP + NADPH + H(+)</text>
        <dbReference type="Rhea" id="RHEA:46936"/>
        <dbReference type="ChEBI" id="CHEBI:15378"/>
        <dbReference type="ChEBI" id="CHEBI:30616"/>
        <dbReference type="ChEBI" id="CHEBI:33019"/>
        <dbReference type="ChEBI" id="CHEBI:57783"/>
        <dbReference type="ChEBI" id="CHEBI:58321"/>
        <dbReference type="ChEBI" id="CHEBI:58349"/>
        <dbReference type="ChEBI" id="CHEBI:58672"/>
        <dbReference type="ChEBI" id="CHEBI:456215"/>
        <dbReference type="EC" id="1.2.1.95"/>
    </reaction>
</comment>
<dbReference type="SUPFAM" id="SSF47336">
    <property type="entry name" value="ACP-like"/>
    <property type="match status" value="1"/>
</dbReference>
<dbReference type="Gene3D" id="3.40.50.720">
    <property type="entry name" value="NAD(P)-binding Rossmann-like Domain"/>
    <property type="match status" value="1"/>
</dbReference>
<dbReference type="InterPro" id="IPR010071">
    <property type="entry name" value="AA_adenyl_dom"/>
</dbReference>
<dbReference type="EC" id="1.2.1.31" evidence="6"/>
<evidence type="ECO:0000256" key="13">
    <source>
        <dbReference type="ARBA" id="ARBA00031335"/>
    </source>
</evidence>
<dbReference type="Pfam" id="PF00550">
    <property type="entry name" value="PP-binding"/>
    <property type="match status" value="1"/>
</dbReference>
<dbReference type="Pfam" id="PF14273">
    <property type="entry name" value="DUF4360"/>
    <property type="match status" value="1"/>
</dbReference>
<dbReference type="InterPro" id="IPR020806">
    <property type="entry name" value="PKS_PP-bd"/>
</dbReference>
<evidence type="ECO:0000256" key="2">
    <source>
        <dbReference type="ARBA" id="ARBA00003499"/>
    </source>
</evidence>
<evidence type="ECO:0000259" key="19">
    <source>
        <dbReference type="PROSITE" id="PS50075"/>
    </source>
</evidence>
<keyword evidence="9" id="KW-0028">Amino-acid biosynthesis</keyword>
<keyword evidence="8" id="KW-0597">Phosphoprotein</keyword>
<dbReference type="CDD" id="cd05235">
    <property type="entry name" value="SDR_e1"/>
    <property type="match status" value="1"/>
</dbReference>
<protein>
    <recommendedName>
        <fullName evidence="14">Alpha-aminoadipate reductase</fullName>
        <ecNumber evidence="6">1.2.1.31</ecNumber>
        <ecNumber evidence="5">1.2.1.95</ecNumber>
    </recommendedName>
    <alternativeName>
        <fullName evidence="13">L-aminoadipate-semialdehyde dehydrogenase</fullName>
    </alternativeName>
</protein>
<dbReference type="InterPro" id="IPR014397">
    <property type="entry name" value="Lys2"/>
</dbReference>
<keyword evidence="7" id="KW-0596">Phosphopantetheine</keyword>
<keyword evidence="10" id="KW-0521">NADP</keyword>
<evidence type="ECO:0000256" key="14">
    <source>
        <dbReference type="ARBA" id="ARBA00032195"/>
    </source>
</evidence>
<dbReference type="InterPro" id="IPR036291">
    <property type="entry name" value="NAD(P)-bd_dom_sf"/>
</dbReference>
<dbReference type="InterPro" id="IPR036736">
    <property type="entry name" value="ACP-like_sf"/>
</dbReference>
<keyword evidence="21" id="KW-1185">Reference proteome</keyword>
<comment type="function">
    <text evidence="2">Catalyzes the activation of alpha-aminoadipate by ATP-dependent adenylation and the reduction of activated alpha-aminoadipate by NADPH. The activated alpha-aminoadipate is bound to the phosphopantheinyl group of the enzyme itself before it is reduced to (S)-2-amino-6-oxohexanoate.</text>
</comment>
<evidence type="ECO:0000256" key="15">
    <source>
        <dbReference type="ARBA" id="ARBA00048260"/>
    </source>
</evidence>
<feature type="signal peptide" evidence="18">
    <location>
        <begin position="1"/>
        <end position="18"/>
    </location>
</feature>
<comment type="cofactor">
    <cofactor evidence="1">
        <name>pantetheine 4'-phosphate</name>
        <dbReference type="ChEBI" id="CHEBI:47942"/>
    </cofactor>
</comment>
<keyword evidence="11" id="KW-0560">Oxidoreductase</keyword>
<evidence type="ECO:0000256" key="10">
    <source>
        <dbReference type="ARBA" id="ARBA00022857"/>
    </source>
</evidence>
<comment type="similarity">
    <text evidence="4">Belongs to the ATP-dependent AMP-binding enzyme family.</text>
</comment>
<dbReference type="PROSITE" id="PS00012">
    <property type="entry name" value="PHOSPHOPANTETHEINE"/>
    <property type="match status" value="1"/>
</dbReference>
<dbReference type="InterPro" id="IPR001242">
    <property type="entry name" value="Condensation_dom"/>
</dbReference>
<dbReference type="STRING" id="71717.A0A4Y7T743"/>
<sequence length="1751" mass="192230">MLILTIACYLASALLVLPAPLLEEAGINATAPPEFSITSVSLEGTGCPLGSTNATVNEDKTQISVQFTELYAEAGPGIPVTSNRRYCRIIFGFELPPEFTFVISSVEYAGYYGLDAKVSASHQLVYYYKGEIVQYSTRSTLNGPVAEKLYNFRDVFDFATWGQAACGSTGTLNIETQLRAGGSFYTVRLFLDCTIQGLSVESTSRHLTSAGTNASNHWNSCAIPQDQLNREDALMHLQHPLPSLSESEGPWKTHRENNRPRLPGFLWRRRLTSLHLPAHKNFALGLKFFNLKLVPELDRGKSSTCPIRPISRKSCCLVLTTSPMSDSRLERVLSRLQNLPALSLPTDYPRPTGANRLVEAAHTAQLSLQTSLSLLKLALYNENEEEDDDDESALNRPSAFHLLLAAFTVLLHRYTGDTDLIIGSSSASVRDPLLLRLSVDPSDPFWAVVRRVQQIEKEAEDDALPFDVITQALNKGKEDSHDAPLFRVRFFDETDDHQDHFIRSTSLSSDITIFVTRPPTTTSHDAFAPQLTLKILYNSLLFTSTRIGYIVDQLSILLRKVAQNPLAAVGSVPLLTPRQKAQLPDPRANLDWCGWKGAITDIFSRNARAHPEKACVVQNIPCETLDHPNKQVVFSYQAILRAANVLAHHLIRGGVQREEVVMVYAHRSVDLVVAVMAVLKAGATFSVIDPAYPPSRQIIYLRVAQPRGLVVLKGAGTINPSVREFLNEELKIRVEVPALEVSTDGTITGAPGPDGEDVLLSHFHLGDTDPNVALGPDSVGTLSFTSGSTGIPKGVKGRHFSLTHFFPWMGERFGLSSESKFTMLSGIAHDPIQRDMFTPLFFAAELHVPTAEDIGTPGRLAEWMADSGVTITHLTPAMGQLLSAQATRQIPSLLNAFFVGDVLTKRDCLRLQSLAANVRIINMYGTTETQRAVSYFAIPPVSQDPTFLSTQKDIMPAGQGMIDVQLLVVNRNDRSIPCAVGEVGEIYVRSGGLAEGYLDPSASAEKFVNNWFSEDSHTWPDTILHPSHGLAGPESRHWKGIRDRMYRSGDLGRYMPDGIVECTGRADDQVKIRGFRIELGEIDIHLSQHPLVRENVTLVRRDKDEEKILVSYFVPLDGPALNEYASEVSDSEDSKSLVKGLKKYRRLIKALREYLKQKLPSYSVPTLFVPLKRMPLNPNGKIDKPALPFPDTAQLTFTAPVVQDKASPTEESMRLLWATILPNAPQPIPLDESFFDLGGHSILATRLIFEIRKQFVVDAPLGLIFDEPTIAGLAKSIDGLRNADLGLSLRGSPSVLPTPAPGRVVPGGEKKGAIPVEYGSDYELLVKQLDEAYPVPAADFDGKPLSVFLTGATGFLGAFVLKDLLDRVQRIKKVICLVRAKNTEAGVERLKETLNDKGIWDEKWVSSGRLEVVTGDLGQELFGLGEQGWKYVAEESDVLLHNGALVHWIYPYDKLRAPNVISTLSILKLAATAKPKNVVFVSSTSALDTEYYVELGERANGTELSGVPESDDLEGARHDLKTGYGQSKWVSEKLLLEAGKRGLKGHIIRPGYVVGDSKTAVTNTDDFLWRMVKGCVQLGLVPDMNNTINMVPVDHVARVTSLAAVAPLPGASQSVCHVTAKPPPTFNTMLSTLAQYGYQSETCEYLVWRRKLEQHVMEVQDNALFPLLHFVLDDLPTSTKSASLDDSNTVALLKQSEAPTSSTVDDVLMGLYLAWLTGAGFLPSPTVENSPKKLPALTFSGVIKASGRSGV</sequence>
<evidence type="ECO:0000256" key="16">
    <source>
        <dbReference type="ARBA" id="ARBA00048414"/>
    </source>
</evidence>
<feature type="chain" id="PRO_5021326136" description="Alpha-aminoadipate reductase" evidence="18">
    <location>
        <begin position="19"/>
        <end position="1751"/>
    </location>
</feature>
<accession>A0A4Y7T743</accession>
<keyword evidence="12" id="KW-0457">Lysine biosynthesis</keyword>
<evidence type="ECO:0000256" key="6">
    <source>
        <dbReference type="ARBA" id="ARBA00013073"/>
    </source>
</evidence>
<evidence type="ECO:0000256" key="18">
    <source>
        <dbReference type="SAM" id="SignalP"/>
    </source>
</evidence>
<comment type="caution">
    <text evidence="20">The sequence shown here is derived from an EMBL/GenBank/DDBJ whole genome shotgun (WGS) entry which is preliminary data.</text>
</comment>
<dbReference type="GO" id="GO:0004043">
    <property type="term" value="F:L-aminoadipate-semialdehyde dehydrogenase [NAD(P)+] activity"/>
    <property type="evidence" value="ECO:0007669"/>
    <property type="project" value="UniProtKB-EC"/>
</dbReference>
<dbReference type="UniPathway" id="UPA00033">
    <property type="reaction ID" value="UER00032"/>
</dbReference>
<dbReference type="Gene3D" id="3.40.50.12780">
    <property type="entry name" value="N-terminal domain of ligase-like"/>
    <property type="match status" value="1"/>
</dbReference>
<dbReference type="GO" id="GO:0031177">
    <property type="term" value="F:phosphopantetheine binding"/>
    <property type="evidence" value="ECO:0007669"/>
    <property type="project" value="InterPro"/>
</dbReference>
<dbReference type="PROSITE" id="PS00455">
    <property type="entry name" value="AMP_BINDING"/>
    <property type="match status" value="1"/>
</dbReference>
<dbReference type="InterPro" id="IPR000873">
    <property type="entry name" value="AMP-dep_synth/lig_dom"/>
</dbReference>
<comment type="catalytic activity">
    <reaction evidence="17">
        <text>(S)-2-amino-6-oxohexanoate + NADP(+) + H2O = L-2-aminoadipate + NADPH + 2 H(+)</text>
        <dbReference type="Rhea" id="RHEA:12304"/>
        <dbReference type="ChEBI" id="CHEBI:15377"/>
        <dbReference type="ChEBI" id="CHEBI:15378"/>
        <dbReference type="ChEBI" id="CHEBI:57783"/>
        <dbReference type="ChEBI" id="CHEBI:58321"/>
        <dbReference type="ChEBI" id="CHEBI:58349"/>
        <dbReference type="ChEBI" id="CHEBI:58672"/>
        <dbReference type="EC" id="1.2.1.31"/>
    </reaction>
</comment>
<dbReference type="EC" id="1.2.1.95" evidence="5"/>
<dbReference type="SUPFAM" id="SSF52777">
    <property type="entry name" value="CoA-dependent acyltransferases"/>
    <property type="match status" value="1"/>
</dbReference>
<comment type="catalytic activity">
    <reaction evidence="16">
        <text>(S)-2-amino-6-oxohexanoate + NAD(+) + H2O = L-2-aminoadipate + NADH + 2 H(+)</text>
        <dbReference type="Rhea" id="RHEA:12308"/>
        <dbReference type="ChEBI" id="CHEBI:15377"/>
        <dbReference type="ChEBI" id="CHEBI:15378"/>
        <dbReference type="ChEBI" id="CHEBI:57540"/>
        <dbReference type="ChEBI" id="CHEBI:57945"/>
        <dbReference type="ChEBI" id="CHEBI:58321"/>
        <dbReference type="ChEBI" id="CHEBI:58672"/>
        <dbReference type="EC" id="1.2.1.31"/>
    </reaction>
</comment>
<dbReference type="SUPFAM" id="SSF51735">
    <property type="entry name" value="NAD(P)-binding Rossmann-fold domains"/>
    <property type="match status" value="1"/>
</dbReference>
<dbReference type="Gene3D" id="1.10.1200.10">
    <property type="entry name" value="ACP-like"/>
    <property type="match status" value="1"/>
</dbReference>
<evidence type="ECO:0000256" key="12">
    <source>
        <dbReference type="ARBA" id="ARBA00023154"/>
    </source>
</evidence>
<dbReference type="NCBIfam" id="TIGR01746">
    <property type="entry name" value="Thioester-redct"/>
    <property type="match status" value="1"/>
</dbReference>
<dbReference type="SMART" id="SM00823">
    <property type="entry name" value="PKS_PP"/>
    <property type="match status" value="1"/>
</dbReference>
<evidence type="ECO:0000256" key="17">
    <source>
        <dbReference type="ARBA" id="ARBA00049537"/>
    </source>
</evidence>
<comment type="pathway">
    <text evidence="3">Amino-acid biosynthesis; L-lysine biosynthesis via AAA pathway; L-lysine from L-alpha-aminoadipate (fungal route): step 1/3.</text>
</comment>
<dbReference type="Gene3D" id="3.30.559.30">
    <property type="entry name" value="Nonribosomal peptide synthetase, condensation domain"/>
    <property type="match status" value="1"/>
</dbReference>
<dbReference type="NCBIfam" id="TIGR03443">
    <property type="entry name" value="alpha_am_amid"/>
    <property type="match status" value="1"/>
</dbReference>
<evidence type="ECO:0000256" key="4">
    <source>
        <dbReference type="ARBA" id="ARBA00006432"/>
    </source>
</evidence>
<dbReference type="Proteomes" id="UP000298030">
    <property type="component" value="Unassembled WGS sequence"/>
</dbReference>
<dbReference type="OrthoDB" id="329835at2759"/>
<evidence type="ECO:0000313" key="20">
    <source>
        <dbReference type="EMBL" id="TEB29768.1"/>
    </source>
</evidence>
<feature type="domain" description="Carrier" evidence="19">
    <location>
        <begin position="1204"/>
        <end position="1281"/>
    </location>
</feature>
<dbReference type="PANTHER" id="PTHR44845">
    <property type="entry name" value="CARRIER DOMAIN-CONTAINING PROTEIN"/>
    <property type="match status" value="1"/>
</dbReference>
<dbReference type="InterPro" id="IPR010080">
    <property type="entry name" value="Thioester_reductase-like_dom"/>
</dbReference>
<proteinExistence type="inferred from homology"/>
<organism evidence="20 21">
    <name type="scientific">Coprinellus micaceus</name>
    <name type="common">Glistening ink-cap mushroom</name>
    <name type="synonym">Coprinus micaceus</name>
    <dbReference type="NCBI Taxonomy" id="71717"/>
    <lineage>
        <taxon>Eukaryota</taxon>
        <taxon>Fungi</taxon>
        <taxon>Dikarya</taxon>
        <taxon>Basidiomycota</taxon>
        <taxon>Agaricomycotina</taxon>
        <taxon>Agaricomycetes</taxon>
        <taxon>Agaricomycetidae</taxon>
        <taxon>Agaricales</taxon>
        <taxon>Agaricineae</taxon>
        <taxon>Psathyrellaceae</taxon>
        <taxon>Coprinellus</taxon>
    </lineage>
</organism>
<dbReference type="InterPro" id="IPR042099">
    <property type="entry name" value="ANL_N_sf"/>
</dbReference>
<dbReference type="Pfam" id="PF00668">
    <property type="entry name" value="Condensation"/>
    <property type="match status" value="1"/>
</dbReference>
<evidence type="ECO:0000256" key="5">
    <source>
        <dbReference type="ARBA" id="ARBA00012913"/>
    </source>
</evidence>
<dbReference type="SUPFAM" id="SSF56801">
    <property type="entry name" value="Acetyl-CoA synthetase-like"/>
    <property type="match status" value="1"/>
</dbReference>
<dbReference type="InterPro" id="IPR045851">
    <property type="entry name" value="AMP-bd_C_sf"/>
</dbReference>
<evidence type="ECO:0000256" key="11">
    <source>
        <dbReference type="ARBA" id="ARBA00023002"/>
    </source>
</evidence>
<dbReference type="Pfam" id="PF07993">
    <property type="entry name" value="NAD_binding_4"/>
    <property type="match status" value="1"/>
</dbReference>
<evidence type="ECO:0000256" key="1">
    <source>
        <dbReference type="ARBA" id="ARBA00001957"/>
    </source>
</evidence>
<evidence type="ECO:0000256" key="3">
    <source>
        <dbReference type="ARBA" id="ARBA00004827"/>
    </source>
</evidence>
<evidence type="ECO:0000256" key="9">
    <source>
        <dbReference type="ARBA" id="ARBA00022605"/>
    </source>
</evidence>
<gene>
    <name evidence="20" type="ORF">FA13DRAFT_1710987</name>
</gene>